<dbReference type="CDD" id="cd12935">
    <property type="entry name" value="LEM_like"/>
    <property type="match status" value="1"/>
</dbReference>
<comment type="caution">
    <text evidence="3">The sequence shown here is derived from an EMBL/GenBank/DDBJ whole genome shotgun (WGS) entry which is preliminary data.</text>
</comment>
<feature type="compositionally biased region" description="Basic and acidic residues" evidence="1">
    <location>
        <begin position="39"/>
        <end position="57"/>
    </location>
</feature>
<feature type="region of interest" description="Disordered" evidence="1">
    <location>
        <begin position="39"/>
        <end position="59"/>
    </location>
</feature>
<evidence type="ECO:0000256" key="1">
    <source>
        <dbReference type="SAM" id="MobiDB-lite"/>
    </source>
</evidence>
<evidence type="ECO:0000313" key="3">
    <source>
        <dbReference type="EMBL" id="RMU58755.1"/>
    </source>
</evidence>
<dbReference type="InterPro" id="IPR025856">
    <property type="entry name" value="HeH/LEM_domain"/>
</dbReference>
<dbReference type="Proteomes" id="UP000280395">
    <property type="component" value="Unassembled WGS sequence"/>
</dbReference>
<name>A0A3M5VML0_PSESX</name>
<sequence length="101" mass="11181">MMTDKNIWYLPGPFHRYEDDVKALAKKAGLRIIDANVTESRDNEAESPPKAKLKAEYAEDGAETSPAKLGVAELREWLTAQGVEFDPKAPKADLVKLIPAE</sequence>
<reference evidence="3 4" key="1">
    <citation type="submission" date="2018-08" db="EMBL/GenBank/DDBJ databases">
        <title>Recombination of ecologically and evolutionarily significant loci maintains genetic cohesion in the Pseudomonas syringae species complex.</title>
        <authorList>
            <person name="Dillon M."/>
            <person name="Thakur S."/>
            <person name="Almeida R.N.D."/>
            <person name="Weir B.S."/>
            <person name="Guttman D.S."/>
        </authorList>
    </citation>
    <scope>NUCLEOTIDE SEQUENCE [LARGE SCALE GENOMIC DNA]</scope>
    <source>
        <strain evidence="3 4">ICMP 14479</strain>
    </source>
</reference>
<feature type="domain" description="HeH/LEM" evidence="2">
    <location>
        <begin position="66"/>
        <end position="97"/>
    </location>
</feature>
<dbReference type="AlphaFoldDB" id="A0A3M5VML0"/>
<organism evidence="3 4">
    <name type="scientific">Pseudomonas syringae pv. avii</name>
    <dbReference type="NCBI Taxonomy" id="663959"/>
    <lineage>
        <taxon>Bacteria</taxon>
        <taxon>Pseudomonadati</taxon>
        <taxon>Pseudomonadota</taxon>
        <taxon>Gammaproteobacteria</taxon>
        <taxon>Pseudomonadales</taxon>
        <taxon>Pseudomonadaceae</taxon>
        <taxon>Pseudomonas</taxon>
        <taxon>Pseudomonas syringae</taxon>
    </lineage>
</organism>
<protein>
    <recommendedName>
        <fullName evidence="2">HeH/LEM domain-containing protein</fullName>
    </recommendedName>
</protein>
<proteinExistence type="predicted"/>
<dbReference type="Gene3D" id="1.10.720.30">
    <property type="entry name" value="SAP domain"/>
    <property type="match status" value="1"/>
</dbReference>
<evidence type="ECO:0000313" key="4">
    <source>
        <dbReference type="Proteomes" id="UP000280395"/>
    </source>
</evidence>
<dbReference type="EMBL" id="RBUA01000547">
    <property type="protein sequence ID" value="RMU58755.1"/>
    <property type="molecule type" value="Genomic_DNA"/>
</dbReference>
<dbReference type="Pfam" id="PF12949">
    <property type="entry name" value="HeH"/>
    <property type="match status" value="1"/>
</dbReference>
<dbReference type="InterPro" id="IPR036361">
    <property type="entry name" value="SAP_dom_sf"/>
</dbReference>
<gene>
    <name evidence="3" type="ORF">ALP29_04555</name>
</gene>
<dbReference type="RefSeq" id="WP_122300122.1">
    <property type="nucleotide sequence ID" value="NZ_RBUA01000547.1"/>
</dbReference>
<evidence type="ECO:0000259" key="2">
    <source>
        <dbReference type="Pfam" id="PF12949"/>
    </source>
</evidence>
<accession>A0A3M5VML0</accession>